<keyword evidence="2 3" id="KW-0175">Coiled coil</keyword>
<reference evidence="6" key="2">
    <citation type="submission" date="2025-08" db="UniProtKB">
        <authorList>
            <consortium name="RefSeq"/>
        </authorList>
    </citation>
    <scope>IDENTIFICATION</scope>
</reference>
<feature type="region of interest" description="Disordered" evidence="4">
    <location>
        <begin position="907"/>
        <end position="987"/>
    </location>
</feature>
<keyword evidence="5" id="KW-1185">Reference proteome</keyword>
<feature type="region of interest" description="Disordered" evidence="4">
    <location>
        <begin position="857"/>
        <end position="877"/>
    </location>
</feature>
<comment type="similarity">
    <text evidence="1">Belongs to the FPP family.</text>
</comment>
<dbReference type="Proteomes" id="UP000694864">
    <property type="component" value="Chromosome 14"/>
</dbReference>
<feature type="compositionally biased region" description="Polar residues" evidence="4">
    <location>
        <begin position="926"/>
        <end position="939"/>
    </location>
</feature>
<dbReference type="GeneID" id="104740680"/>
<evidence type="ECO:0000313" key="6">
    <source>
        <dbReference type="RefSeq" id="XP_010459660.1"/>
    </source>
</evidence>
<gene>
    <name evidence="6" type="primary">LOC104740680</name>
</gene>
<evidence type="ECO:0000313" key="5">
    <source>
        <dbReference type="Proteomes" id="UP000694864"/>
    </source>
</evidence>
<feature type="region of interest" description="Disordered" evidence="4">
    <location>
        <begin position="694"/>
        <end position="719"/>
    </location>
</feature>
<dbReference type="PANTHER" id="PTHR31580">
    <property type="entry name" value="FILAMENT-LIKE PLANT PROTEIN 4"/>
    <property type="match status" value="1"/>
</dbReference>
<feature type="compositionally biased region" description="Polar residues" evidence="4">
    <location>
        <begin position="907"/>
        <end position="917"/>
    </location>
</feature>
<dbReference type="RefSeq" id="XP_010459660.1">
    <property type="nucleotide sequence ID" value="XM_010461358.2"/>
</dbReference>
<feature type="region of interest" description="Disordered" evidence="4">
    <location>
        <begin position="1"/>
        <end position="23"/>
    </location>
</feature>
<name>A0ABM0VQH2_CAMSA</name>
<feature type="region of interest" description="Disordered" evidence="4">
    <location>
        <begin position="316"/>
        <end position="343"/>
    </location>
</feature>
<protein>
    <submittedName>
        <fullName evidence="6">Filament-like plant protein 4 isoform X1</fullName>
    </submittedName>
</protein>
<evidence type="ECO:0000256" key="3">
    <source>
        <dbReference type="SAM" id="Coils"/>
    </source>
</evidence>
<feature type="coiled-coil region" evidence="3">
    <location>
        <begin position="52"/>
        <end position="86"/>
    </location>
</feature>
<dbReference type="SUPFAM" id="SSF57997">
    <property type="entry name" value="Tropomyosin"/>
    <property type="match status" value="1"/>
</dbReference>
<sequence>MSRKKKKKMDRKSWPWKKKSSEKAATVTEVLDQENGKKPNYIQISFDQYSNLNGLKDEVKNYEDKVTKLEDQIKDLDLKLSTANADITAKEVLVKQHSKVAEEAVTGWEKAEAEASALKTHLETVTLAKLTVEDRAAHLDGALKECMRQIRSLKEENEQKLHDVISTKTNQMDNLRAEFESRIGEYEQELLRCGAENDALSRSLQERSNMLMRISEEKSQAESEIEHLKNNIESCEREINTLKYETHVITKELEIRNEEKNMSMRSAEAANKQHLEGVKKIAKLEAECQRLRTLVRKKLPGPAALAQMKMEVESLGRDYGQQDHRQRRSPARPSSPLMSPMSHMSQVSEFSLDNMQKFHKENDLLTERLLAMEEETKMLKEALAKRNSELQVSRNLCAKTSNRLQALEAQMMSKSPTKRGFEMPAEIFSRQNASNPPSMASMSEDGNEDARSIAGSLMSEFSHSNKNNGKIKKTESANQLELMDDFLEMEKLACLPNGSNANGSTDHSSADSDAEIQPATQLKKRISNVLQSLPKDAAFEKILAEIRCAVEDAGVKLPSKCNGPNVNGLITEEKEIAISNETTEEKVSVAEVIITQELADALSQILQFVTYLSKEATACSENRTFSQKVQDFSVTFDRVLGKEKTLVDFLFDLSRVLVEASELKIDVLGYHSSTVEIHSPDCIDKVALPENKALQKESSGEHYQNGACSQSSDSEIPDDCNGTSGYETKLAASKFTLEEFEGLRLEKEKAETNLASCEADLEATKTKLQETEQLLAEVKSELESAQKSSGMAETQLKCMVESYRSLETRSSELEIELTSLKGKIENLEDELQDEKEHHQEALAKCQELEEQLQRNNQNCPNCSVTEADPKSKQDNELAAAADKLAECQETILLLGKQLKSMCPQTEQVASSASQEQALNPEEDEYASSTNPQDNKLSSPSEKETSPMKSPVGSKHRHTKSNSSSSSSGLTPEKHSRGFSRFFSTKAK</sequence>
<dbReference type="PANTHER" id="PTHR31580:SF43">
    <property type="entry name" value="FILAMENT-LIKE PLANT PROTEIN 4"/>
    <property type="match status" value="1"/>
</dbReference>
<feature type="compositionally biased region" description="Basic residues" evidence="4">
    <location>
        <begin position="1"/>
        <end position="20"/>
    </location>
</feature>
<dbReference type="Pfam" id="PF05911">
    <property type="entry name" value="FPP"/>
    <property type="match status" value="1"/>
</dbReference>
<proteinExistence type="inferred from homology"/>
<accession>A0ABM0VQH2</accession>
<feature type="compositionally biased region" description="Polar residues" evidence="4">
    <location>
        <begin position="431"/>
        <end position="441"/>
    </location>
</feature>
<feature type="region of interest" description="Disordered" evidence="4">
    <location>
        <begin position="431"/>
        <end position="450"/>
    </location>
</feature>
<organism evidence="5 6">
    <name type="scientific">Camelina sativa</name>
    <name type="common">False flax</name>
    <name type="synonym">Myagrum sativum</name>
    <dbReference type="NCBI Taxonomy" id="90675"/>
    <lineage>
        <taxon>Eukaryota</taxon>
        <taxon>Viridiplantae</taxon>
        <taxon>Streptophyta</taxon>
        <taxon>Embryophyta</taxon>
        <taxon>Tracheophyta</taxon>
        <taxon>Spermatophyta</taxon>
        <taxon>Magnoliopsida</taxon>
        <taxon>eudicotyledons</taxon>
        <taxon>Gunneridae</taxon>
        <taxon>Pentapetalae</taxon>
        <taxon>rosids</taxon>
        <taxon>malvids</taxon>
        <taxon>Brassicales</taxon>
        <taxon>Brassicaceae</taxon>
        <taxon>Camelineae</taxon>
        <taxon>Camelina</taxon>
    </lineage>
</organism>
<evidence type="ECO:0000256" key="1">
    <source>
        <dbReference type="ARBA" id="ARBA00005921"/>
    </source>
</evidence>
<evidence type="ECO:0000256" key="4">
    <source>
        <dbReference type="SAM" id="MobiDB-lite"/>
    </source>
</evidence>
<evidence type="ECO:0000256" key="2">
    <source>
        <dbReference type="ARBA" id="ARBA00023054"/>
    </source>
</evidence>
<dbReference type="Gene3D" id="1.10.287.1490">
    <property type="match status" value="1"/>
</dbReference>
<feature type="coiled-coil region" evidence="3">
    <location>
        <begin position="355"/>
        <end position="410"/>
    </location>
</feature>
<feature type="compositionally biased region" description="Low complexity" evidence="4">
    <location>
        <begin position="331"/>
        <end position="343"/>
    </location>
</feature>
<feature type="coiled-coil region" evidence="3">
    <location>
        <begin position="204"/>
        <end position="245"/>
    </location>
</feature>
<feature type="coiled-coil region" evidence="3">
    <location>
        <begin position="136"/>
        <end position="163"/>
    </location>
</feature>
<dbReference type="InterPro" id="IPR008587">
    <property type="entry name" value="FPP_plant"/>
</dbReference>
<reference evidence="5" key="1">
    <citation type="journal article" date="2014" name="Nat. Commun.">
        <title>The emerging biofuel crop Camelina sativa retains a highly undifferentiated hexaploid genome structure.</title>
        <authorList>
            <person name="Kagale S."/>
            <person name="Koh C."/>
            <person name="Nixon J."/>
            <person name="Bollina V."/>
            <person name="Clarke W.E."/>
            <person name="Tuteja R."/>
            <person name="Spillane C."/>
            <person name="Robinson S.J."/>
            <person name="Links M.G."/>
            <person name="Clarke C."/>
            <person name="Higgins E.E."/>
            <person name="Huebert T."/>
            <person name="Sharpe A.G."/>
            <person name="Parkin I.A."/>
        </authorList>
    </citation>
    <scope>NUCLEOTIDE SEQUENCE [LARGE SCALE GENOMIC DNA]</scope>
    <source>
        <strain evidence="5">cv. DH55</strain>
    </source>
</reference>